<evidence type="ECO:0000313" key="1">
    <source>
        <dbReference type="EMBL" id="MET7000646.1"/>
    </source>
</evidence>
<dbReference type="EMBL" id="JBEXAC010000002">
    <property type="protein sequence ID" value="MET7000646.1"/>
    <property type="molecule type" value="Genomic_DNA"/>
</dbReference>
<name>A0ABV2TCA4_9BACT</name>
<dbReference type="Proteomes" id="UP001549749">
    <property type="component" value="Unassembled WGS sequence"/>
</dbReference>
<evidence type="ECO:0000313" key="2">
    <source>
        <dbReference type="Proteomes" id="UP001549749"/>
    </source>
</evidence>
<sequence>MGIDEIFDQKKSWVMSKVSYKIIDEQRLQDVDYHGKMVRPLYFKLVYARKSSTFKSAFFNQLTKPKHAIHVGAARKVPTIDQLFKKEQQVINFIIDKLGDSFSLPLFKAEYGYYTTDLIEFTEGLFNEFLRIYLTDEGLPSFARSLFEGNKTVDIYQVVDDLKICFKAESYSKLLENAYNLAPPYLVLHNFARTIKKWPVILPVIEWEQKDTRELFVRHIKENFKGISPETTLYEVDRYVKRISK</sequence>
<accession>A0ABV2TCA4</accession>
<reference evidence="1 2" key="1">
    <citation type="submission" date="2024-06" db="EMBL/GenBank/DDBJ databases">
        <title>Chitinophaga defluvii sp. nov., isolated from municipal sewage.</title>
        <authorList>
            <person name="Zhang L."/>
        </authorList>
    </citation>
    <scope>NUCLEOTIDE SEQUENCE [LARGE SCALE GENOMIC DNA]</scope>
    <source>
        <strain evidence="1 2">H8</strain>
    </source>
</reference>
<dbReference type="RefSeq" id="WP_354663200.1">
    <property type="nucleotide sequence ID" value="NZ_JBEXAC010000002.1"/>
</dbReference>
<protein>
    <submittedName>
        <fullName evidence="1">Uncharacterized protein</fullName>
    </submittedName>
</protein>
<keyword evidence="2" id="KW-1185">Reference proteome</keyword>
<organism evidence="1 2">
    <name type="scientific">Chitinophaga defluvii</name>
    <dbReference type="NCBI Taxonomy" id="3163343"/>
    <lineage>
        <taxon>Bacteria</taxon>
        <taxon>Pseudomonadati</taxon>
        <taxon>Bacteroidota</taxon>
        <taxon>Chitinophagia</taxon>
        <taxon>Chitinophagales</taxon>
        <taxon>Chitinophagaceae</taxon>
        <taxon>Chitinophaga</taxon>
    </lineage>
</organism>
<proteinExistence type="predicted"/>
<comment type="caution">
    <text evidence="1">The sequence shown here is derived from an EMBL/GenBank/DDBJ whole genome shotgun (WGS) entry which is preliminary data.</text>
</comment>
<gene>
    <name evidence="1" type="ORF">ABR189_24900</name>
</gene>